<dbReference type="SUPFAM" id="SSF52788">
    <property type="entry name" value="Phosphotyrosine protein phosphatases I"/>
    <property type="match status" value="1"/>
</dbReference>
<feature type="domain" description="Phosphotyrosine protein phosphatase I" evidence="4">
    <location>
        <begin position="5"/>
        <end position="178"/>
    </location>
</feature>
<feature type="active site" description="Nucleophile" evidence="3">
    <location>
        <position position="11"/>
    </location>
</feature>
<dbReference type="EMBL" id="JACCBV010000001">
    <property type="protein sequence ID" value="NYE18708.1"/>
    <property type="molecule type" value="Genomic_DNA"/>
</dbReference>
<evidence type="ECO:0000313" key="5">
    <source>
        <dbReference type="EMBL" id="NYE18708.1"/>
    </source>
</evidence>
<keyword evidence="6" id="KW-1185">Reference proteome</keyword>
<dbReference type="GO" id="GO:0004725">
    <property type="term" value="F:protein tyrosine phosphatase activity"/>
    <property type="evidence" value="ECO:0007669"/>
    <property type="project" value="UniProtKB-EC"/>
</dbReference>
<dbReference type="InterPro" id="IPR023485">
    <property type="entry name" value="Ptyr_pPase"/>
</dbReference>
<comment type="caution">
    <text evidence="5">The sequence shown here is derived from an EMBL/GenBank/DDBJ whole genome shotgun (WGS) entry which is preliminary data.</text>
</comment>
<dbReference type="RefSeq" id="WP_179487543.1">
    <property type="nucleotide sequence ID" value="NZ_JACCBV010000001.1"/>
</dbReference>
<evidence type="ECO:0000259" key="4">
    <source>
        <dbReference type="SMART" id="SM00226"/>
    </source>
</evidence>
<reference evidence="5 6" key="1">
    <citation type="submission" date="2020-07" db="EMBL/GenBank/DDBJ databases">
        <title>Sequencing the genomes of 1000 actinobacteria strains.</title>
        <authorList>
            <person name="Klenk H.-P."/>
        </authorList>
    </citation>
    <scope>NUCLEOTIDE SEQUENCE [LARGE SCALE GENOMIC DNA]</scope>
    <source>
        <strain evidence="5 6">DSM 24662</strain>
    </source>
</reference>
<name>A0A7Y9GLH4_9MICO</name>
<keyword evidence="2 5" id="KW-0378">Hydrolase</keyword>
<gene>
    <name evidence="5" type="ORF">BJ991_000736</name>
</gene>
<dbReference type="SMART" id="SM00226">
    <property type="entry name" value="LMWPc"/>
    <property type="match status" value="1"/>
</dbReference>
<dbReference type="InterPro" id="IPR017867">
    <property type="entry name" value="Tyr_phospatase_low_mol_wt"/>
</dbReference>
<dbReference type="Gene3D" id="3.40.50.2300">
    <property type="match status" value="1"/>
</dbReference>
<dbReference type="Proteomes" id="UP000576969">
    <property type="component" value="Unassembled WGS sequence"/>
</dbReference>
<sequence>MPGQTEVLFVCRANQCRSPYAEAIATRLANGRPIRFHSGGLLSGGMPMPETGRRLGAALGYSFGEHRSRELDLLDLDGFDVILTAAREQAREIVGANPDLWPRVFTVKQFSRWLDDQRRPPRAIVGSWLDAVAADRDRRSLLGDDPADDVADPLGLPEPAWTAMVDELKTHLARIIDGLSPRRSDQS</sequence>
<dbReference type="InterPro" id="IPR036196">
    <property type="entry name" value="Ptyr_pPase_sf"/>
</dbReference>
<evidence type="ECO:0000256" key="3">
    <source>
        <dbReference type="PIRSR" id="PIRSR617867-1"/>
    </source>
</evidence>
<comment type="similarity">
    <text evidence="1">Belongs to the low molecular weight phosphotyrosine protein phosphatase family.</text>
</comment>
<evidence type="ECO:0000313" key="6">
    <source>
        <dbReference type="Proteomes" id="UP000576969"/>
    </source>
</evidence>
<organism evidence="5 6">
    <name type="scientific">Microbacterium immunditiarum</name>
    <dbReference type="NCBI Taxonomy" id="337480"/>
    <lineage>
        <taxon>Bacteria</taxon>
        <taxon>Bacillati</taxon>
        <taxon>Actinomycetota</taxon>
        <taxon>Actinomycetes</taxon>
        <taxon>Micrococcales</taxon>
        <taxon>Microbacteriaceae</taxon>
        <taxon>Microbacterium</taxon>
    </lineage>
</organism>
<dbReference type="AlphaFoldDB" id="A0A7Y9GLH4"/>
<evidence type="ECO:0000256" key="1">
    <source>
        <dbReference type="ARBA" id="ARBA00011063"/>
    </source>
</evidence>
<dbReference type="Pfam" id="PF01451">
    <property type="entry name" value="LMWPc"/>
    <property type="match status" value="1"/>
</dbReference>
<dbReference type="PRINTS" id="PR00719">
    <property type="entry name" value="LMWPTPASE"/>
</dbReference>
<proteinExistence type="inferred from homology"/>
<feature type="active site" evidence="3">
    <location>
        <position position="17"/>
    </location>
</feature>
<dbReference type="EC" id="3.1.3.48" evidence="5"/>
<accession>A0A7Y9GLH4</accession>
<protein>
    <submittedName>
        <fullName evidence="5">Protein-tyrosine phosphatase</fullName>
        <ecNumber evidence="5">3.1.3.48</ecNumber>
    </submittedName>
</protein>
<evidence type="ECO:0000256" key="2">
    <source>
        <dbReference type="ARBA" id="ARBA00022801"/>
    </source>
</evidence>